<keyword evidence="6" id="KW-0676">Redox-active center</keyword>
<accession>A0ABT2Y490</accession>
<dbReference type="Gene3D" id="3.40.250.10">
    <property type="entry name" value="Rhodanese-like domain"/>
    <property type="match status" value="1"/>
</dbReference>
<dbReference type="PRINTS" id="PR00368">
    <property type="entry name" value="FADPNR"/>
</dbReference>
<dbReference type="InterPro" id="IPR050260">
    <property type="entry name" value="FAD-bd_OxRdtase"/>
</dbReference>
<keyword evidence="5" id="KW-0560">Oxidoreductase</keyword>
<evidence type="ECO:0000256" key="5">
    <source>
        <dbReference type="ARBA" id="ARBA00023002"/>
    </source>
</evidence>
<evidence type="ECO:0000259" key="7">
    <source>
        <dbReference type="PROSITE" id="PS50206"/>
    </source>
</evidence>
<gene>
    <name evidence="8" type="ORF">N7548_00560</name>
</gene>
<dbReference type="PRINTS" id="PR00411">
    <property type="entry name" value="PNDRDTASEI"/>
</dbReference>
<dbReference type="SUPFAM" id="SSF52821">
    <property type="entry name" value="Rhodanese/Cell cycle control phosphatase"/>
    <property type="match status" value="1"/>
</dbReference>
<dbReference type="Gene3D" id="3.50.50.60">
    <property type="entry name" value="FAD/NAD(P)-binding domain"/>
    <property type="match status" value="2"/>
</dbReference>
<dbReference type="SUPFAM" id="SSF51905">
    <property type="entry name" value="FAD/NAD(P)-binding domain"/>
    <property type="match status" value="2"/>
</dbReference>
<dbReference type="EMBL" id="JAOVQM010000001">
    <property type="protein sequence ID" value="MCV2231317.1"/>
    <property type="molecule type" value="Genomic_DNA"/>
</dbReference>
<dbReference type="InterPro" id="IPR036873">
    <property type="entry name" value="Rhodanese-like_dom_sf"/>
</dbReference>
<dbReference type="InterPro" id="IPR023753">
    <property type="entry name" value="FAD/NAD-binding_dom"/>
</dbReference>
<dbReference type="Proteomes" id="UP001177160">
    <property type="component" value="Unassembled WGS sequence"/>
</dbReference>
<evidence type="ECO:0000313" key="9">
    <source>
        <dbReference type="Proteomes" id="UP001177160"/>
    </source>
</evidence>
<comment type="caution">
    <text evidence="8">The sequence shown here is derived from an EMBL/GenBank/DDBJ whole genome shotgun (WGS) entry which is preliminary data.</text>
</comment>
<dbReference type="Pfam" id="PF07992">
    <property type="entry name" value="Pyr_redox_2"/>
    <property type="match status" value="1"/>
</dbReference>
<dbReference type="RefSeq" id="WP_263607430.1">
    <property type="nucleotide sequence ID" value="NZ_JAOVQM010000001.1"/>
</dbReference>
<name>A0ABT2Y490_9MOLU</name>
<evidence type="ECO:0000256" key="3">
    <source>
        <dbReference type="ARBA" id="ARBA00022630"/>
    </source>
</evidence>
<dbReference type="InterPro" id="IPR004099">
    <property type="entry name" value="Pyr_nucl-diS_OxRdtase_dimer"/>
</dbReference>
<sequence>MKKQRNKVIVVGGVAGGMSFATRYRRLNQNDDIIIFEKGPYVSFANCGLPYHISGEISTRSGLLVVRETLLKERFHLDIRSNAEVISIDSNNKQVTYLKDGETLVESYDKLVLSTGAKPIVIDIKGQYNVPIFTLRNIPDLDKIMRFIKENQPKHATVIGAGYIGLEVAENLIKKGIQTTIVEKAPEVLPIVDPEMAAFIREELVLKQAQVFTGNEIQEIQGNEVLLASGDRFNTDIIVMAVGVFPDSALAKQANVETGIRGGIKVDQHYQTSVKDIYAIGDAILVKNQVSNQEALIPLASPANRQGRQLADILSGLNVTNKGSLGTSIVKVFDLSLGATGLNERQLAGKKYSVLHLTANDHASYYPNATSIYLKVIYDPETELILGAQAVGQKGVDKRIDIIATAIKAKLPVTFLQELEFTYAPPFGSAKDIVNMAGYVASNQMLGITKTIQWYDAIQMMNDDSVVFVDVRSLFESAAQGTLPNAINVDLDQIQELYTQIPKDKKVVVFCDNGIRGYNAEQFLRSEGYDVYNLDGGHNYISKMLKETAHV</sequence>
<feature type="domain" description="Rhodanese" evidence="7">
    <location>
        <begin position="462"/>
        <end position="549"/>
    </location>
</feature>
<dbReference type="Pfam" id="PF02852">
    <property type="entry name" value="Pyr_redox_dim"/>
    <property type="match status" value="1"/>
</dbReference>
<reference evidence="8" key="1">
    <citation type="submission" date="2022-09" db="EMBL/GenBank/DDBJ databases">
        <title>Novel Mycoplasma species identified in domestic and wild animals.</title>
        <authorList>
            <person name="Volokhov D.V."/>
            <person name="Furtak V.A."/>
            <person name="Zagorodnyaya T.A."/>
        </authorList>
    </citation>
    <scope>NUCLEOTIDE SEQUENCE</scope>
    <source>
        <strain evidence="8">Oakley</strain>
    </source>
</reference>
<evidence type="ECO:0000256" key="1">
    <source>
        <dbReference type="ARBA" id="ARBA00001974"/>
    </source>
</evidence>
<keyword evidence="4" id="KW-0274">FAD</keyword>
<evidence type="ECO:0000313" key="8">
    <source>
        <dbReference type="EMBL" id="MCV2231317.1"/>
    </source>
</evidence>
<evidence type="ECO:0000256" key="4">
    <source>
        <dbReference type="ARBA" id="ARBA00022827"/>
    </source>
</evidence>
<comment type="cofactor">
    <cofactor evidence="1">
        <name>FAD</name>
        <dbReference type="ChEBI" id="CHEBI:57692"/>
    </cofactor>
</comment>
<dbReference type="PROSITE" id="PS50206">
    <property type="entry name" value="RHODANESE_3"/>
    <property type="match status" value="1"/>
</dbReference>
<dbReference type="Pfam" id="PF00581">
    <property type="entry name" value="Rhodanese"/>
    <property type="match status" value="1"/>
</dbReference>
<protein>
    <submittedName>
        <fullName evidence="8">FAD-dependent oxidoreductase</fullName>
    </submittedName>
</protein>
<organism evidence="8 9">
    <name type="scientific">Paracholeplasma manati</name>
    <dbReference type="NCBI Taxonomy" id="591373"/>
    <lineage>
        <taxon>Bacteria</taxon>
        <taxon>Bacillati</taxon>
        <taxon>Mycoplasmatota</taxon>
        <taxon>Mollicutes</taxon>
        <taxon>Acholeplasmatales</taxon>
        <taxon>Acholeplasmataceae</taxon>
        <taxon>Paracholeplasma</taxon>
    </lineage>
</organism>
<dbReference type="SUPFAM" id="SSF55424">
    <property type="entry name" value="FAD/NAD-linked reductases, dimerisation (C-terminal) domain"/>
    <property type="match status" value="1"/>
</dbReference>
<dbReference type="PANTHER" id="PTHR43429:SF1">
    <property type="entry name" value="NAD(P)H SULFUR OXIDOREDUCTASE (COA-DEPENDENT)"/>
    <property type="match status" value="1"/>
</dbReference>
<dbReference type="InterPro" id="IPR036188">
    <property type="entry name" value="FAD/NAD-bd_sf"/>
</dbReference>
<evidence type="ECO:0000256" key="2">
    <source>
        <dbReference type="ARBA" id="ARBA00009130"/>
    </source>
</evidence>
<comment type="similarity">
    <text evidence="2">Belongs to the class-III pyridine nucleotide-disulfide oxidoreductase family.</text>
</comment>
<dbReference type="PANTHER" id="PTHR43429">
    <property type="entry name" value="PYRIDINE NUCLEOTIDE-DISULFIDE OXIDOREDUCTASE DOMAIN-CONTAINING"/>
    <property type="match status" value="1"/>
</dbReference>
<keyword evidence="3" id="KW-0285">Flavoprotein</keyword>
<dbReference type="InterPro" id="IPR016156">
    <property type="entry name" value="FAD/NAD-linked_Rdtase_dimer_sf"/>
</dbReference>
<dbReference type="SMART" id="SM00450">
    <property type="entry name" value="RHOD"/>
    <property type="match status" value="1"/>
</dbReference>
<evidence type="ECO:0000256" key="6">
    <source>
        <dbReference type="ARBA" id="ARBA00023284"/>
    </source>
</evidence>
<dbReference type="InterPro" id="IPR001763">
    <property type="entry name" value="Rhodanese-like_dom"/>
</dbReference>
<proteinExistence type="inferred from homology"/>
<keyword evidence="9" id="KW-1185">Reference proteome</keyword>